<dbReference type="eggNOG" id="ENOG502TFHU">
    <property type="taxonomic scope" value="Eukaryota"/>
</dbReference>
<dbReference type="CTD" id="3565170"/>
<reference evidence="1 2" key="1">
    <citation type="journal article" date="1998" name="Science">
        <title>Genome sequence of the nematode C. elegans: a platform for investigating biology.</title>
        <authorList>
            <consortium name="The C. elegans sequencing consortium"/>
            <person name="Sulson J.E."/>
            <person name="Waterston R."/>
        </authorList>
    </citation>
    <scope>NUCLEOTIDE SEQUENCE [LARGE SCALE GENOMIC DNA]</scope>
    <source>
        <strain evidence="1 2">Bristol N2</strain>
    </source>
</reference>
<dbReference type="AGR" id="WB:WBGene00044177"/>
<dbReference type="Bgee" id="WBGene00044177">
    <property type="expression patterns" value="Expressed in adult organism and 1 other cell type or tissue"/>
</dbReference>
<dbReference type="GeneID" id="3565170"/>
<dbReference type="KEGG" id="cel:CELE_C30G7.3"/>
<accession>Q564Y3</accession>
<gene>
    <name evidence="1 3" type="ORF">C30G7.3</name>
    <name evidence="1" type="ORF">CELE_C30G7.3</name>
</gene>
<name>Q564Y3_CAEEL</name>
<keyword evidence="2" id="KW-1185">Reference proteome</keyword>
<dbReference type="InParanoid" id="Q564Y3"/>
<dbReference type="UCSC" id="C30G7.3">
    <property type="organism name" value="c. elegans"/>
</dbReference>
<dbReference type="PaxDb" id="6239-C30G7.3"/>
<dbReference type="RefSeq" id="NP_001023688.2">
    <property type="nucleotide sequence ID" value="NM_001028517.5"/>
</dbReference>
<dbReference type="PeptideAtlas" id="Q564Y3"/>
<dbReference type="STRING" id="6239.C30G7.3.1"/>
<evidence type="ECO:0000313" key="2">
    <source>
        <dbReference type="Proteomes" id="UP000001940"/>
    </source>
</evidence>
<dbReference type="FunCoup" id="Q564Y3">
    <property type="interactions" value="816"/>
</dbReference>
<protein>
    <submittedName>
        <fullName evidence="1">MADF domain-containing protein</fullName>
    </submittedName>
</protein>
<dbReference type="HOGENOM" id="CLU_079717_0_0_1"/>
<proteinExistence type="predicted"/>
<dbReference type="EMBL" id="BX284605">
    <property type="protein sequence ID" value="CAI79141.2"/>
    <property type="molecule type" value="Genomic_DNA"/>
</dbReference>
<dbReference type="Proteomes" id="UP000001940">
    <property type="component" value="Chromosome V"/>
</dbReference>
<evidence type="ECO:0000313" key="1">
    <source>
        <dbReference type="EMBL" id="CAI79141.2"/>
    </source>
</evidence>
<dbReference type="OMA" id="QVAHFII"/>
<dbReference type="OrthoDB" id="5817427at2759"/>
<dbReference type="SMR" id="Q564Y3"/>
<evidence type="ECO:0000313" key="3">
    <source>
        <dbReference type="WormBase" id="C30G7.3"/>
    </source>
</evidence>
<dbReference type="WormBase" id="C30G7.3">
    <property type="protein sequence ID" value="CE40918"/>
    <property type="gene ID" value="WBGene00044177"/>
</dbReference>
<dbReference type="AlphaFoldDB" id="Q564Y3"/>
<organism evidence="1 2">
    <name type="scientific">Caenorhabditis elegans</name>
    <dbReference type="NCBI Taxonomy" id="6239"/>
    <lineage>
        <taxon>Eukaryota</taxon>
        <taxon>Metazoa</taxon>
        <taxon>Ecdysozoa</taxon>
        <taxon>Nematoda</taxon>
        <taxon>Chromadorea</taxon>
        <taxon>Rhabditida</taxon>
        <taxon>Rhabditina</taxon>
        <taxon>Rhabditomorpha</taxon>
        <taxon>Rhabditoidea</taxon>
        <taxon>Rhabditidae</taxon>
        <taxon>Peloderinae</taxon>
        <taxon>Caenorhabditis</taxon>
    </lineage>
</organism>
<sequence>MNCRQSKKNSHIWDNVCTAGTRRNPYYVCYGTTGSTTSSLSILEFSREQITVVSPRVKCPLKQKIVEKPKKRNVYVTNWDRAAAEQPKALATWIYQPFDKRKYNNRTASDAFDAYQHRLKLKKLPETKQKVTKTTKRHVTINEAATQVIQDVCHLQPKSYQKIRISNCRNDEVKIDSFSANRVPKDDDIDDLNVNVPVEDDDDVELDDVILAQNPAFYGTIEAEKCAERVAAHLSMACENMERLQFVTEAVYPQSAAHLKKLQEIDDDVKDFNCQMRQRRVKASNPGGTVTKVAHFIIHGN</sequence>